<feature type="region of interest" description="Disordered" evidence="1">
    <location>
        <begin position="142"/>
        <end position="186"/>
    </location>
</feature>
<dbReference type="Proteomes" id="UP000765509">
    <property type="component" value="Unassembled WGS sequence"/>
</dbReference>
<name>A0A9Q3GTJ0_9BASI</name>
<gene>
    <name evidence="2" type="ORF">O181_018452</name>
</gene>
<evidence type="ECO:0000313" key="3">
    <source>
        <dbReference type="Proteomes" id="UP000765509"/>
    </source>
</evidence>
<dbReference type="AlphaFoldDB" id="A0A9Q3GTJ0"/>
<reference evidence="2" key="1">
    <citation type="submission" date="2021-03" db="EMBL/GenBank/DDBJ databases">
        <title>Draft genome sequence of rust myrtle Austropuccinia psidii MF-1, a brazilian biotype.</title>
        <authorList>
            <person name="Quecine M.C."/>
            <person name="Pachon D.M.R."/>
            <person name="Bonatelli M.L."/>
            <person name="Correr F.H."/>
            <person name="Franceschini L.M."/>
            <person name="Leite T.F."/>
            <person name="Margarido G.R.A."/>
            <person name="Almeida C.A."/>
            <person name="Ferrarezi J.A."/>
            <person name="Labate C.A."/>
        </authorList>
    </citation>
    <scope>NUCLEOTIDE SEQUENCE</scope>
    <source>
        <strain evidence="2">MF-1</strain>
    </source>
</reference>
<keyword evidence="3" id="KW-1185">Reference proteome</keyword>
<organism evidence="2 3">
    <name type="scientific">Austropuccinia psidii MF-1</name>
    <dbReference type="NCBI Taxonomy" id="1389203"/>
    <lineage>
        <taxon>Eukaryota</taxon>
        <taxon>Fungi</taxon>
        <taxon>Dikarya</taxon>
        <taxon>Basidiomycota</taxon>
        <taxon>Pucciniomycotina</taxon>
        <taxon>Pucciniomycetes</taxon>
        <taxon>Pucciniales</taxon>
        <taxon>Sphaerophragmiaceae</taxon>
        <taxon>Austropuccinia</taxon>
    </lineage>
</organism>
<dbReference type="EMBL" id="AVOT02005303">
    <property type="protein sequence ID" value="MBW0478737.1"/>
    <property type="molecule type" value="Genomic_DNA"/>
</dbReference>
<feature type="compositionally biased region" description="Basic and acidic residues" evidence="1">
    <location>
        <begin position="155"/>
        <end position="167"/>
    </location>
</feature>
<evidence type="ECO:0000313" key="2">
    <source>
        <dbReference type="EMBL" id="MBW0478737.1"/>
    </source>
</evidence>
<accession>A0A9Q3GTJ0</accession>
<protein>
    <submittedName>
        <fullName evidence="2">Uncharacterized protein</fullName>
    </submittedName>
</protein>
<sequence>MRTRIPLTTPIASSMNLSGLNIDVGNATTQTQALGQYQIFLPLPFPQIPLIHKHMCLRDHEAHQKFHQRLIRNPNFHVNSSLILWSPRNPLGKVSSRFSILHQDLRLMWAMKNGLMIWHLKARQSGLRSQWKIMTKVTECHDPYASKPRMGHASSSREKMVGDRDENMSLTQSETNDEPRRHEDGT</sequence>
<evidence type="ECO:0000256" key="1">
    <source>
        <dbReference type="SAM" id="MobiDB-lite"/>
    </source>
</evidence>
<comment type="caution">
    <text evidence="2">The sequence shown here is derived from an EMBL/GenBank/DDBJ whole genome shotgun (WGS) entry which is preliminary data.</text>
</comment>
<feature type="compositionally biased region" description="Basic and acidic residues" evidence="1">
    <location>
        <begin position="177"/>
        <end position="186"/>
    </location>
</feature>
<proteinExistence type="predicted"/>